<dbReference type="Pfam" id="PF04142">
    <property type="entry name" value="Nuc_sug_transp"/>
    <property type="match status" value="1"/>
</dbReference>
<evidence type="ECO:0000256" key="4">
    <source>
        <dbReference type="ARBA" id="ARBA00023136"/>
    </source>
</evidence>
<keyword evidence="7" id="KW-1185">Reference proteome</keyword>
<accession>K3WVL5</accession>
<reference evidence="7" key="1">
    <citation type="journal article" date="2010" name="Genome Biol.">
        <title>Genome sequence of the necrotrophic plant pathogen Pythium ultimum reveals original pathogenicity mechanisms and effector repertoire.</title>
        <authorList>
            <person name="Levesque C.A."/>
            <person name="Brouwer H."/>
            <person name="Cano L."/>
            <person name="Hamilton J.P."/>
            <person name="Holt C."/>
            <person name="Huitema E."/>
            <person name="Raffaele S."/>
            <person name="Robideau G.P."/>
            <person name="Thines M."/>
            <person name="Win J."/>
            <person name="Zerillo M.M."/>
            <person name="Beakes G.W."/>
            <person name="Boore J.L."/>
            <person name="Busam D."/>
            <person name="Dumas B."/>
            <person name="Ferriera S."/>
            <person name="Fuerstenberg S.I."/>
            <person name="Gachon C.M."/>
            <person name="Gaulin E."/>
            <person name="Govers F."/>
            <person name="Grenville-Briggs L."/>
            <person name="Horner N."/>
            <person name="Hostetler J."/>
            <person name="Jiang R.H."/>
            <person name="Johnson J."/>
            <person name="Krajaejun T."/>
            <person name="Lin H."/>
            <person name="Meijer H.J."/>
            <person name="Moore B."/>
            <person name="Morris P."/>
            <person name="Phuntmart V."/>
            <person name="Puiu D."/>
            <person name="Shetty J."/>
            <person name="Stajich J.E."/>
            <person name="Tripathy S."/>
            <person name="Wawra S."/>
            <person name="van West P."/>
            <person name="Whitty B.R."/>
            <person name="Coutinho P.M."/>
            <person name="Henrissat B."/>
            <person name="Martin F."/>
            <person name="Thomas P.D."/>
            <person name="Tyler B.M."/>
            <person name="De Vries R.P."/>
            <person name="Kamoun S."/>
            <person name="Yandell M."/>
            <person name="Tisserat N."/>
            <person name="Buell C.R."/>
        </authorList>
    </citation>
    <scope>NUCLEOTIDE SEQUENCE</scope>
    <source>
        <strain evidence="7">DAOM:BR144</strain>
    </source>
</reference>
<feature type="transmembrane region" description="Helical" evidence="5">
    <location>
        <begin position="42"/>
        <end position="61"/>
    </location>
</feature>
<reference evidence="6" key="3">
    <citation type="submission" date="2015-02" db="UniProtKB">
        <authorList>
            <consortium name="EnsemblProtists"/>
        </authorList>
    </citation>
    <scope>IDENTIFICATION</scope>
    <source>
        <strain evidence="6">DAOM BR144</strain>
    </source>
</reference>
<evidence type="ECO:0000313" key="6">
    <source>
        <dbReference type="EnsemblProtists" id="PYU1_T009013"/>
    </source>
</evidence>
<evidence type="ECO:0008006" key="8">
    <source>
        <dbReference type="Google" id="ProtNLM"/>
    </source>
</evidence>
<evidence type="ECO:0000256" key="3">
    <source>
        <dbReference type="ARBA" id="ARBA00022989"/>
    </source>
</evidence>
<evidence type="ECO:0000313" key="7">
    <source>
        <dbReference type="Proteomes" id="UP000019132"/>
    </source>
</evidence>
<feature type="transmembrane region" description="Helical" evidence="5">
    <location>
        <begin position="180"/>
        <end position="200"/>
    </location>
</feature>
<dbReference type="Proteomes" id="UP000019132">
    <property type="component" value="Unassembled WGS sequence"/>
</dbReference>
<dbReference type="GO" id="GO:0000139">
    <property type="term" value="C:Golgi membrane"/>
    <property type="evidence" value="ECO:0007669"/>
    <property type="project" value="InterPro"/>
</dbReference>
<evidence type="ECO:0000256" key="5">
    <source>
        <dbReference type="SAM" id="Phobius"/>
    </source>
</evidence>
<evidence type="ECO:0000256" key="2">
    <source>
        <dbReference type="ARBA" id="ARBA00022692"/>
    </source>
</evidence>
<dbReference type="SUPFAM" id="SSF103481">
    <property type="entry name" value="Multidrug resistance efflux transporter EmrE"/>
    <property type="match status" value="1"/>
</dbReference>
<dbReference type="InterPro" id="IPR037185">
    <property type="entry name" value="EmrE-like"/>
</dbReference>
<keyword evidence="4 5" id="KW-0472">Membrane</keyword>
<feature type="transmembrane region" description="Helical" evidence="5">
    <location>
        <begin position="251"/>
        <end position="270"/>
    </location>
</feature>
<dbReference type="InterPro" id="IPR007271">
    <property type="entry name" value="Nuc_sug_transpt"/>
</dbReference>
<reference evidence="7" key="2">
    <citation type="submission" date="2010-04" db="EMBL/GenBank/DDBJ databases">
        <authorList>
            <person name="Buell R."/>
            <person name="Hamilton J."/>
            <person name="Hostetler J."/>
        </authorList>
    </citation>
    <scope>NUCLEOTIDE SEQUENCE [LARGE SCALE GENOMIC DNA]</scope>
    <source>
        <strain evidence="7">DAOM:BR144</strain>
    </source>
</reference>
<dbReference type="HOGENOM" id="CLU_024645_1_3_1"/>
<proteinExistence type="predicted"/>
<dbReference type="OMA" id="RNFGGWA"/>
<keyword evidence="3 5" id="KW-1133">Transmembrane helix</keyword>
<dbReference type="EnsemblProtists" id="PYU1_T009013">
    <property type="protein sequence ID" value="PYU1_T009013"/>
    <property type="gene ID" value="PYU1_G008995"/>
</dbReference>
<feature type="transmembrane region" description="Helical" evidence="5">
    <location>
        <begin position="119"/>
        <end position="136"/>
    </location>
</feature>
<dbReference type="EMBL" id="GL376599">
    <property type="status" value="NOT_ANNOTATED_CDS"/>
    <property type="molecule type" value="Genomic_DNA"/>
</dbReference>
<dbReference type="InParanoid" id="K3WVL5"/>
<dbReference type="Gene3D" id="1.10.3730.20">
    <property type="match status" value="1"/>
</dbReference>
<dbReference type="FunCoup" id="K3WVL5">
    <property type="interactions" value="15"/>
</dbReference>
<keyword evidence="2 5" id="KW-0812">Transmembrane</keyword>
<feature type="transmembrane region" description="Helical" evidence="5">
    <location>
        <begin position="277"/>
        <end position="297"/>
    </location>
</feature>
<comment type="subcellular location">
    <subcellularLocation>
        <location evidence="1">Membrane</location>
        <topology evidence="1">Multi-pass membrane protein</topology>
    </subcellularLocation>
</comment>
<dbReference type="AlphaFoldDB" id="K3WVL5"/>
<evidence type="ECO:0000256" key="1">
    <source>
        <dbReference type="ARBA" id="ARBA00004141"/>
    </source>
</evidence>
<feature type="transmembrane region" description="Helical" evidence="5">
    <location>
        <begin position="212"/>
        <end position="231"/>
    </location>
</feature>
<sequence>MASATPSSLKYASLAVLCLQNSFLAILMRLSRVGDYPKFNTSTAVFMGEVFKLVTCIAIILKMPPAPVDIEKRVHASSLQVIFDQREMLRVSVPALLYVIQNNLQYVAVSNLDAATFQVLYQLKILTTAIFSVFLLGKAILPLQWGAIVILMGGVALVQLDDSGASNAAAANSAEQSMTMGLFAVVAACMCSGFAGVYFEKILKGSGSKATLWERNIQMGVVSIVLAGGGLLYNDMDHITAYGFFYGYRPVVWAAIGVSALGGLLTAVVVKYADNILKAFATSIAIVLSVIISIFLFDKVPTMQFIFGAVLVNVSVYIYGNAPSWKQTHSPLLPRTVASKSAKA</sequence>
<feature type="transmembrane region" description="Helical" evidence="5">
    <location>
        <begin position="303"/>
        <end position="320"/>
    </location>
</feature>
<dbReference type="VEuPathDB" id="FungiDB:PYU1_G008995"/>
<dbReference type="PANTHER" id="PTHR10231">
    <property type="entry name" value="NUCLEOTIDE-SUGAR TRANSMEMBRANE TRANSPORTER"/>
    <property type="match status" value="1"/>
</dbReference>
<name>K3WVL5_GLOUD</name>
<dbReference type="NCBIfam" id="TIGR00803">
    <property type="entry name" value="nst"/>
    <property type="match status" value="1"/>
</dbReference>
<organism evidence="6 7">
    <name type="scientific">Globisporangium ultimum (strain ATCC 200006 / CBS 805.95 / DAOM BR144)</name>
    <name type="common">Pythium ultimum</name>
    <dbReference type="NCBI Taxonomy" id="431595"/>
    <lineage>
        <taxon>Eukaryota</taxon>
        <taxon>Sar</taxon>
        <taxon>Stramenopiles</taxon>
        <taxon>Oomycota</taxon>
        <taxon>Peronosporomycetes</taxon>
        <taxon>Pythiales</taxon>
        <taxon>Pythiaceae</taxon>
        <taxon>Globisporangium</taxon>
    </lineage>
</organism>
<dbReference type="PIRSF" id="PIRSF005799">
    <property type="entry name" value="UDP-gal_transpt"/>
    <property type="match status" value="1"/>
</dbReference>
<dbReference type="eggNOG" id="KOG2234">
    <property type="taxonomic scope" value="Eukaryota"/>
</dbReference>
<feature type="transmembrane region" description="Helical" evidence="5">
    <location>
        <begin position="143"/>
        <end position="160"/>
    </location>
</feature>
<dbReference type="STRING" id="431595.K3WVL5"/>
<dbReference type="GO" id="GO:0015165">
    <property type="term" value="F:pyrimidine nucleotide-sugar transmembrane transporter activity"/>
    <property type="evidence" value="ECO:0007669"/>
    <property type="project" value="InterPro"/>
</dbReference>
<protein>
    <recommendedName>
        <fullName evidence="8">UDP-N-acetylglucosamine transporter</fullName>
    </recommendedName>
</protein>